<sequence length="140" mass="16748">MPATDTLLKEFEHFFQHYQDVWNGCNAEEMNAFLSKEIAIRWAGPEANISDWGYEEAKMGWEQAYQQYEGRQPKWHFKVLHITPATENEVIATFWVTFEIEGKLLDVVKLFIQRFRKEQNDWTLIREYCEHLHADSFISN</sequence>
<accession>A0AAJ5RY91</accession>
<dbReference type="AlphaFoldDB" id="A0AAJ5RY91"/>
<evidence type="ECO:0000313" key="4">
    <source>
        <dbReference type="Proteomes" id="UP001289615"/>
    </source>
</evidence>
<dbReference type="SUPFAM" id="SSF54427">
    <property type="entry name" value="NTF2-like"/>
    <property type="match status" value="1"/>
</dbReference>
<reference evidence="2" key="1">
    <citation type="submission" date="2022-11" db="EMBL/GenBank/DDBJ databases">
        <title>Lysinibacillus irui.</title>
        <authorList>
            <person name="Akintayo S.O."/>
        </authorList>
    </citation>
    <scope>NUCLEOTIDE SEQUENCE</scope>
    <source>
        <strain evidence="2">IRB4-01</strain>
    </source>
</reference>
<dbReference type="EMBL" id="JAXUIA010000012">
    <property type="protein sequence ID" value="MEA0977634.1"/>
    <property type="molecule type" value="Genomic_DNA"/>
</dbReference>
<dbReference type="RefSeq" id="WP_274796730.1">
    <property type="nucleotide sequence ID" value="NZ_CP113527.1"/>
</dbReference>
<protein>
    <submittedName>
        <fullName evidence="2">Uncharacterized protein</fullName>
    </submittedName>
</protein>
<dbReference type="InterPro" id="IPR032710">
    <property type="entry name" value="NTF2-like_dom_sf"/>
</dbReference>
<gene>
    <name evidence="2" type="ORF">OU989_08600</name>
    <name evidence="1" type="ORF">U6C28_15095</name>
</gene>
<dbReference type="KEGG" id="liu:OU989_08600"/>
<evidence type="ECO:0000313" key="2">
    <source>
        <dbReference type="EMBL" id="WDV08524.1"/>
    </source>
</evidence>
<reference evidence="1 4" key="2">
    <citation type="submission" date="2023-12" db="EMBL/GenBank/DDBJ databases">
        <title>Genome comparison identifies genes involved in endophytic behavior of Lysinibacillus irui and provides insights into its role as a plant-growth promoting bacterium.</title>
        <authorList>
            <person name="Hilario S."/>
            <person name="Matos I."/>
            <person name="Goncalves M.F.M."/>
            <person name="Pardo C.A."/>
            <person name="Santos M.J."/>
        </authorList>
    </citation>
    <scope>NUCLEOTIDE SEQUENCE [LARGE SCALE GENOMIC DNA]</scope>
    <source>
        <strain evidence="1 4">B3</strain>
    </source>
</reference>
<dbReference type="Proteomes" id="UP001289615">
    <property type="component" value="Unassembled WGS sequence"/>
</dbReference>
<evidence type="ECO:0000313" key="1">
    <source>
        <dbReference type="EMBL" id="MEA0977634.1"/>
    </source>
</evidence>
<proteinExistence type="predicted"/>
<organism evidence="2 3">
    <name type="scientific">Lysinibacillus irui</name>
    <dbReference type="NCBI Taxonomy" id="2998077"/>
    <lineage>
        <taxon>Bacteria</taxon>
        <taxon>Bacillati</taxon>
        <taxon>Bacillota</taxon>
        <taxon>Bacilli</taxon>
        <taxon>Bacillales</taxon>
        <taxon>Bacillaceae</taxon>
        <taxon>Lysinibacillus</taxon>
    </lineage>
</organism>
<keyword evidence="4" id="KW-1185">Reference proteome</keyword>
<evidence type="ECO:0000313" key="3">
    <source>
        <dbReference type="Proteomes" id="UP001219585"/>
    </source>
</evidence>
<name>A0AAJ5RY91_9BACI</name>
<dbReference type="Proteomes" id="UP001219585">
    <property type="component" value="Chromosome"/>
</dbReference>
<dbReference type="EMBL" id="CP113527">
    <property type="protein sequence ID" value="WDV08524.1"/>
    <property type="molecule type" value="Genomic_DNA"/>
</dbReference>